<feature type="repeat" description="Pumilio" evidence="6">
    <location>
        <begin position="906"/>
        <end position="942"/>
    </location>
</feature>
<evidence type="ECO:0000313" key="10">
    <source>
        <dbReference type="Proteomes" id="UP000232323"/>
    </source>
</evidence>
<evidence type="ECO:0000256" key="1">
    <source>
        <dbReference type="ARBA" id="ARBA00004496"/>
    </source>
</evidence>
<evidence type="ECO:0000256" key="4">
    <source>
        <dbReference type="ARBA" id="ARBA00022884"/>
    </source>
</evidence>
<feature type="repeat" description="Pumilio" evidence="6">
    <location>
        <begin position="788"/>
        <end position="824"/>
    </location>
</feature>
<feature type="repeat" description="Pumilio" evidence="6">
    <location>
        <begin position="752"/>
        <end position="787"/>
    </location>
</feature>
<dbReference type="AlphaFoldDB" id="A0A250X7V3"/>
<evidence type="ECO:0000256" key="5">
    <source>
        <dbReference type="ARBA" id="ARBA00055193"/>
    </source>
</evidence>
<dbReference type="GO" id="GO:0003729">
    <property type="term" value="F:mRNA binding"/>
    <property type="evidence" value="ECO:0007669"/>
    <property type="project" value="TreeGrafter"/>
</dbReference>
<keyword evidence="4" id="KW-0694">RNA-binding</keyword>
<comment type="function">
    <text evidence="5">Sequence-specific RNA-binding protein that regulates translation and mRNA stability by binding the 3'-UTR of target mRNAs. Binds the APUM-binding elements (APBEs) in the 3'-UTR mRNA sequence of CLV1, PNH, WUS and FAS2.</text>
</comment>
<dbReference type="PROSITE" id="PS50302">
    <property type="entry name" value="PUM"/>
    <property type="match status" value="7"/>
</dbReference>
<feature type="domain" description="PUM-HD" evidence="8">
    <location>
        <begin position="623"/>
        <end position="968"/>
    </location>
</feature>
<evidence type="ECO:0000256" key="6">
    <source>
        <dbReference type="PROSITE-ProRule" id="PRU00317"/>
    </source>
</evidence>
<dbReference type="GO" id="GO:0005737">
    <property type="term" value="C:cytoplasm"/>
    <property type="evidence" value="ECO:0007669"/>
    <property type="project" value="UniProtKB-SubCell"/>
</dbReference>
<keyword evidence="10" id="KW-1185">Reference proteome</keyword>
<feature type="compositionally biased region" description="Pro residues" evidence="7">
    <location>
        <begin position="297"/>
        <end position="311"/>
    </location>
</feature>
<dbReference type="SMART" id="SM00025">
    <property type="entry name" value="Pumilio"/>
    <property type="match status" value="8"/>
</dbReference>
<feature type="region of interest" description="Disordered" evidence="7">
    <location>
        <begin position="533"/>
        <end position="629"/>
    </location>
</feature>
<dbReference type="Proteomes" id="UP000232323">
    <property type="component" value="Unassembled WGS sequence"/>
</dbReference>
<keyword evidence="2" id="KW-0963">Cytoplasm</keyword>
<dbReference type="InterPro" id="IPR016024">
    <property type="entry name" value="ARM-type_fold"/>
</dbReference>
<dbReference type="STRING" id="1157962.A0A250X7V3"/>
<dbReference type="PANTHER" id="PTHR12537">
    <property type="entry name" value="RNA BINDING PROTEIN PUMILIO-RELATED"/>
    <property type="match status" value="1"/>
</dbReference>
<feature type="region of interest" description="Disordered" evidence="7">
    <location>
        <begin position="228"/>
        <end position="261"/>
    </location>
</feature>
<feature type="compositionally biased region" description="Polar residues" evidence="7">
    <location>
        <begin position="583"/>
        <end position="601"/>
    </location>
</feature>
<dbReference type="InterPro" id="IPR033133">
    <property type="entry name" value="PUM-HD"/>
</dbReference>
<dbReference type="FunFam" id="1.25.10.10:FF:000004">
    <property type="entry name" value="Pumilio homolog 1 isoform 2"/>
    <property type="match status" value="1"/>
</dbReference>
<feature type="region of interest" description="Disordered" evidence="7">
    <location>
        <begin position="1029"/>
        <end position="1067"/>
    </location>
</feature>
<dbReference type="OrthoDB" id="668540at2759"/>
<feature type="compositionally biased region" description="Low complexity" evidence="7">
    <location>
        <begin position="538"/>
        <end position="548"/>
    </location>
</feature>
<dbReference type="InterPro" id="IPR001313">
    <property type="entry name" value="Pumilio_RNA-bd_rpt"/>
</dbReference>
<dbReference type="Gene3D" id="1.25.10.10">
    <property type="entry name" value="Leucine-rich Repeat Variant"/>
    <property type="match status" value="1"/>
</dbReference>
<feature type="repeat" description="Pumilio" evidence="6">
    <location>
        <begin position="825"/>
        <end position="860"/>
    </location>
</feature>
<feature type="compositionally biased region" description="Low complexity" evidence="7">
    <location>
        <begin position="312"/>
        <end position="321"/>
    </location>
</feature>
<dbReference type="PROSITE" id="PS50303">
    <property type="entry name" value="PUM_HD"/>
    <property type="match status" value="1"/>
</dbReference>
<evidence type="ECO:0000256" key="7">
    <source>
        <dbReference type="SAM" id="MobiDB-lite"/>
    </source>
</evidence>
<comment type="caution">
    <text evidence="9">The sequence shown here is derived from an EMBL/GenBank/DDBJ whole genome shotgun (WGS) entry which is preliminary data.</text>
</comment>
<accession>A0A250X7V3</accession>
<proteinExistence type="predicted"/>
<sequence length="1067" mass="115572">MEPAQAEQLRKTLGHVFGQDEDSGRPGSAPPQMIDDSANRMYKASFFNGLGHAQGSLETGPSINGLFGLSESKVKEQLSLSDPDYVRYYYANRNINPRLPPPVLSSGQRGLLWNAGKSLDTSVVSIANDQPTSDQPLNGKELSMLFHDQVGLKDSNEAGSFLIPKVVNKQLGGSASQMLFGGSEHLASSAAWASPNESPNLDSLLQAFSPSKNPLFASLDESTSLHEKTLFSGGSNSHSPRHSLMGNQHFDATVGSPPQRSNSAIACLGSQDPKVVLRRKQELTQSKLRMASSAADPPSPLLDPVTAPPAPSAAATNNGGPDVQASALTEALKGLPQNLLPAMLPGMPTEQQAAAALASSMPTADMAALINAGTSAGMSSQLQAMYMASMYPFYAQQAAAMQFPFMGMPGVPPMMGFPGGYPMMGFPGMNGMNSMMPDMRSPGFSPMMPGAAGFPGMPHSPFPGMNGINGMGIPGTGGPQDFTAYYHKVFEAQAATAMAAAAMSASPDMLGLDSGAAQQVGMDHGFGGEMEGPKRMQGRGANNNFNTAGNGGLPPNHHPHNFYKNLAHVANGDGPLRRRDQHNGQQGRGSFTHDSPTQRHYNSGEAATGGSARKVSRREADDKKSDGMLEEFKMNKSRKFELPDIFGHVYDFSLDQHGSRFIQQKLETAVPEHLTVALEEVLPRMLTLVTDVYGNYVVQKFLEHGTAEQRMKLYVMLQGHVLHMSLQMYGCRVVQKAIEVLPTEVQCQIMSELDGQVMRCVRDQNGNHVVQKIIECLPTDRILHLLDSFLTCVVPLSSHPFGCRVIQRILEHCKDERRRSVVMDDILNGTCQLAQDQYGNYVIQHVLEHGTASERMQIVTQLAPLIVPMSMHKFASNVVEKCLIFCSTAERDILIRSMLGSPEDPSLDEDPLQQMMKDQFGNYVVQRVLELCDDVQRELLLSRVRLQLHALKKYTYGKHIVARVEKLLATGTKLQSSSKLSCRLLPNDTELQVLQQQLTVMHLQHQKQQMSLDNEEHGSILVDAKIASSVDEGGVDSEDGSPGSGSGTPGKEGEAPKRLSSEAGVVE</sequence>
<evidence type="ECO:0000256" key="2">
    <source>
        <dbReference type="ARBA" id="ARBA00022490"/>
    </source>
</evidence>
<dbReference type="InterPro" id="IPR033712">
    <property type="entry name" value="Pumilio_RNA-bd"/>
</dbReference>
<dbReference type="EMBL" id="BEGY01000039">
    <property type="protein sequence ID" value="GAX79136.1"/>
    <property type="molecule type" value="Genomic_DNA"/>
</dbReference>
<feature type="compositionally biased region" description="Basic and acidic residues" evidence="7">
    <location>
        <begin position="1051"/>
        <end position="1060"/>
    </location>
</feature>
<feature type="repeat" description="Pumilio" evidence="6">
    <location>
        <begin position="680"/>
        <end position="718"/>
    </location>
</feature>
<feature type="repeat" description="Pumilio" evidence="6">
    <location>
        <begin position="644"/>
        <end position="679"/>
    </location>
</feature>
<dbReference type="SUPFAM" id="SSF48371">
    <property type="entry name" value="ARM repeat"/>
    <property type="match status" value="1"/>
</dbReference>
<evidence type="ECO:0000256" key="3">
    <source>
        <dbReference type="ARBA" id="ARBA00022737"/>
    </source>
</evidence>
<organism evidence="9 10">
    <name type="scientific">Chlamydomonas eustigma</name>
    <dbReference type="NCBI Taxonomy" id="1157962"/>
    <lineage>
        <taxon>Eukaryota</taxon>
        <taxon>Viridiplantae</taxon>
        <taxon>Chlorophyta</taxon>
        <taxon>core chlorophytes</taxon>
        <taxon>Chlorophyceae</taxon>
        <taxon>CS clade</taxon>
        <taxon>Chlamydomonadales</taxon>
        <taxon>Chlamydomonadaceae</taxon>
        <taxon>Chlamydomonas</taxon>
    </lineage>
</organism>
<feature type="compositionally biased region" description="Basic and acidic residues" evidence="7">
    <location>
        <begin position="617"/>
        <end position="629"/>
    </location>
</feature>
<reference evidence="9 10" key="1">
    <citation type="submission" date="2017-08" db="EMBL/GenBank/DDBJ databases">
        <title>Acidophilic green algal genome provides insights into adaptation to an acidic environment.</title>
        <authorList>
            <person name="Hirooka S."/>
            <person name="Hirose Y."/>
            <person name="Kanesaki Y."/>
            <person name="Higuchi S."/>
            <person name="Fujiwara T."/>
            <person name="Onuma R."/>
            <person name="Era A."/>
            <person name="Ohbayashi R."/>
            <person name="Uzuka A."/>
            <person name="Nozaki H."/>
            <person name="Yoshikawa H."/>
            <person name="Miyagishima S.Y."/>
        </authorList>
    </citation>
    <scope>NUCLEOTIDE SEQUENCE [LARGE SCALE GENOMIC DNA]</scope>
    <source>
        <strain evidence="9 10">NIES-2499</strain>
    </source>
</reference>
<evidence type="ECO:0000259" key="8">
    <source>
        <dbReference type="PROSITE" id="PS50303"/>
    </source>
</evidence>
<feature type="region of interest" description="Disordered" evidence="7">
    <location>
        <begin position="287"/>
        <end position="323"/>
    </location>
</feature>
<protein>
    <recommendedName>
        <fullName evidence="8">PUM-HD domain-containing protein</fullName>
    </recommendedName>
</protein>
<keyword evidence="3" id="KW-0677">Repeat</keyword>
<evidence type="ECO:0000313" key="9">
    <source>
        <dbReference type="EMBL" id="GAX79136.1"/>
    </source>
</evidence>
<comment type="subcellular location">
    <subcellularLocation>
        <location evidence="1">Cytoplasm</location>
    </subcellularLocation>
</comment>
<feature type="region of interest" description="Disordered" evidence="7">
    <location>
        <begin position="1"/>
        <end position="35"/>
    </location>
</feature>
<dbReference type="InterPro" id="IPR011989">
    <property type="entry name" value="ARM-like"/>
</dbReference>
<dbReference type="Pfam" id="PF00806">
    <property type="entry name" value="PUF"/>
    <property type="match status" value="8"/>
</dbReference>
<feature type="repeat" description="Pumilio" evidence="6">
    <location>
        <begin position="861"/>
        <end position="896"/>
    </location>
</feature>
<dbReference type="CDD" id="cd07920">
    <property type="entry name" value="Pumilio"/>
    <property type="match status" value="1"/>
</dbReference>
<gene>
    <name evidence="9" type="ORF">CEUSTIGMA_g6576.t1</name>
</gene>
<dbReference type="PANTHER" id="PTHR12537:SF12">
    <property type="entry name" value="MATERNAL PROTEIN PUMILIO"/>
    <property type="match status" value="1"/>
</dbReference>
<name>A0A250X7V3_9CHLO</name>
<dbReference type="GO" id="GO:0010608">
    <property type="term" value="P:post-transcriptional regulation of gene expression"/>
    <property type="evidence" value="ECO:0007669"/>
    <property type="project" value="TreeGrafter"/>
</dbReference>